<dbReference type="RefSeq" id="WP_204466579.1">
    <property type="nucleotide sequence ID" value="NZ_JAFBCV010000007.1"/>
</dbReference>
<keyword evidence="8" id="KW-0131">Cell cycle</keyword>
<evidence type="ECO:0000256" key="8">
    <source>
        <dbReference type="ARBA" id="ARBA00023306"/>
    </source>
</evidence>
<proteinExistence type="predicted"/>
<keyword evidence="3 11" id="KW-0812">Transmembrane</keyword>
<evidence type="ECO:0000256" key="3">
    <source>
        <dbReference type="ARBA" id="ARBA00022692"/>
    </source>
</evidence>
<feature type="coiled-coil region" evidence="9">
    <location>
        <begin position="298"/>
        <end position="343"/>
    </location>
</feature>
<keyword evidence="14" id="KW-1185">Reference proteome</keyword>
<dbReference type="SUPFAM" id="SSF57997">
    <property type="entry name" value="Tropomyosin"/>
    <property type="match status" value="1"/>
</dbReference>
<comment type="caution">
    <text evidence="13">The sequence shown here is derived from an EMBL/GenBank/DDBJ whole genome shotgun (WGS) entry which is preliminary data.</text>
</comment>
<evidence type="ECO:0000256" key="11">
    <source>
        <dbReference type="SAM" id="Phobius"/>
    </source>
</evidence>
<evidence type="ECO:0000256" key="4">
    <source>
        <dbReference type="ARBA" id="ARBA00022989"/>
    </source>
</evidence>
<feature type="region of interest" description="Disordered" evidence="10">
    <location>
        <begin position="728"/>
        <end position="801"/>
    </location>
</feature>
<feature type="compositionally biased region" description="Polar residues" evidence="10">
    <location>
        <begin position="730"/>
        <end position="741"/>
    </location>
</feature>
<evidence type="ECO:0000256" key="1">
    <source>
        <dbReference type="ARBA" id="ARBA00004162"/>
    </source>
</evidence>
<evidence type="ECO:0000256" key="10">
    <source>
        <dbReference type="SAM" id="MobiDB-lite"/>
    </source>
</evidence>
<keyword evidence="12" id="KW-0732">Signal</keyword>
<feature type="signal peptide" evidence="12">
    <location>
        <begin position="1"/>
        <end position="28"/>
    </location>
</feature>
<feature type="coiled-coil region" evidence="9">
    <location>
        <begin position="625"/>
        <end position="659"/>
    </location>
</feature>
<protein>
    <submittedName>
        <fullName evidence="13">Septation ring formation regulator EzrA</fullName>
    </submittedName>
</protein>
<dbReference type="Pfam" id="PF06160">
    <property type="entry name" value="EzrA"/>
    <property type="match status" value="1"/>
</dbReference>
<evidence type="ECO:0000256" key="2">
    <source>
        <dbReference type="ARBA" id="ARBA00022618"/>
    </source>
</evidence>
<feature type="transmembrane region" description="Helical" evidence="11">
    <location>
        <begin position="152"/>
        <end position="174"/>
    </location>
</feature>
<comment type="subcellular location">
    <subcellularLocation>
        <location evidence="1">Cell membrane</location>
        <topology evidence="1">Single-pass membrane protein</topology>
    </subcellularLocation>
</comment>
<feature type="chain" id="PRO_5046857516" evidence="12">
    <location>
        <begin position="29"/>
        <end position="801"/>
    </location>
</feature>
<evidence type="ECO:0000256" key="6">
    <source>
        <dbReference type="ARBA" id="ARBA00023136"/>
    </source>
</evidence>
<feature type="compositionally biased region" description="Gly residues" evidence="10">
    <location>
        <begin position="750"/>
        <end position="791"/>
    </location>
</feature>
<evidence type="ECO:0000256" key="9">
    <source>
        <dbReference type="SAM" id="Coils"/>
    </source>
</evidence>
<evidence type="ECO:0000256" key="12">
    <source>
        <dbReference type="SAM" id="SignalP"/>
    </source>
</evidence>
<organism evidence="13 14">
    <name type="scientific">Shouchella xiaoxiensis</name>
    <dbReference type="NCBI Taxonomy" id="766895"/>
    <lineage>
        <taxon>Bacteria</taxon>
        <taxon>Bacillati</taxon>
        <taxon>Bacillota</taxon>
        <taxon>Bacilli</taxon>
        <taxon>Bacillales</taxon>
        <taxon>Bacillaceae</taxon>
        <taxon>Shouchella</taxon>
    </lineage>
</organism>
<sequence>MSNSKMSLITWTALFVIMTLWFPSKANAEAVVEDNVSFFSSTEAEQIEAEADDTYFDYYIQTVPTVGEQNIAEAADELLNEVGQQGFDVSVLIVEDVSEIFVNIRPGSEVDDVLGGTSIESVIDQTFMNSPDGEGITALIEWFETERTSESFYGMIISIVMIGFAGFIVVGFFIKKRNEKKERQASINTLVDRQKRVLADTLEPYHQANERSELSRGKTQELFKELHQELFQFLTEAKDHEQALNKWIGENQKQKKTAFTAAIKGLMQVTEAQETELEEKRTRLKTMIDQEMEISSQIKSMRGQMDQIQQKAKQAKQISSYELTKAMDEIAEAEKKFEEIVAADEAFDFITAANLYTQGESLIETAEAHIELISALLEKQDEVLDQVAQQEEDIKIIVKRENLLLVDEDPYALLQGVRDNYSTFKKSLEYGDAAKANQQYETMQKSIAEAKTKVEYLVQLRDATKKSYLEVEKELRRFQSLDEMFAVEVEKLRETYHSSHWTHIEQSFQQLIKQLSELKTKMPVIASLNDDQTQHYKQANQELTEAQTMLGSARSLYNDCFHTFDQLEAQKNQLEEKAQSLQQEWSATETRVKQLVLPLSNGLLDQSERSIRLLEQGLKEKPLNLSSSEQDLAEASHQLSLMRDEATRMEEEKRQVEREWQDVAASYQRISRKLSLSFSGSSFRRRFETAQQQIVRLISQGSYASAKSEVDIARRIVDEMREEERRIARNAQTAATISTMRHSSRNSSGGSWGSGGSRGGSSRGGGGGFGGGSSRGGGGSFGGSSRGGGGSFRSKGGGRKF</sequence>
<dbReference type="Proteomes" id="UP001179280">
    <property type="component" value="Unassembled WGS sequence"/>
</dbReference>
<evidence type="ECO:0000256" key="5">
    <source>
        <dbReference type="ARBA" id="ARBA00023054"/>
    </source>
</evidence>
<keyword evidence="6 11" id="KW-0472">Membrane</keyword>
<feature type="coiled-coil region" evidence="9">
    <location>
        <begin position="529"/>
        <end position="591"/>
    </location>
</feature>
<gene>
    <name evidence="13" type="ORF">JOC54_002576</name>
</gene>
<dbReference type="InterPro" id="IPR010379">
    <property type="entry name" value="EzrA"/>
</dbReference>
<evidence type="ECO:0000313" key="14">
    <source>
        <dbReference type="Proteomes" id="UP001179280"/>
    </source>
</evidence>
<keyword evidence="4 11" id="KW-1133">Transmembrane helix</keyword>
<keyword evidence="5 9" id="KW-0175">Coiled coil</keyword>
<keyword evidence="2" id="KW-0132">Cell division</keyword>
<keyword evidence="7" id="KW-0717">Septation</keyword>
<reference evidence="13" key="1">
    <citation type="submission" date="2021-01" db="EMBL/GenBank/DDBJ databases">
        <title>Genomic Encyclopedia of Type Strains, Phase IV (KMG-IV): sequencing the most valuable type-strain genomes for metagenomic binning, comparative biology and taxonomic classification.</title>
        <authorList>
            <person name="Goeker M."/>
        </authorList>
    </citation>
    <scope>NUCLEOTIDE SEQUENCE</scope>
    <source>
        <strain evidence="13">DSM 21943</strain>
    </source>
</reference>
<evidence type="ECO:0000256" key="7">
    <source>
        <dbReference type="ARBA" id="ARBA00023210"/>
    </source>
</evidence>
<dbReference type="Gene3D" id="3.10.310.50">
    <property type="match status" value="1"/>
</dbReference>
<evidence type="ECO:0000313" key="13">
    <source>
        <dbReference type="EMBL" id="MBM7839305.1"/>
    </source>
</evidence>
<accession>A0ABS2SUV8</accession>
<name>A0ABS2SUV8_9BACI</name>
<dbReference type="EMBL" id="JAFBCV010000007">
    <property type="protein sequence ID" value="MBM7839305.1"/>
    <property type="molecule type" value="Genomic_DNA"/>
</dbReference>